<evidence type="ECO:0000313" key="2">
    <source>
        <dbReference type="Proteomes" id="UP000009282"/>
    </source>
</evidence>
<evidence type="ECO:0000313" key="1">
    <source>
        <dbReference type="EMBL" id="AEP30975.1"/>
    </source>
</evidence>
<dbReference type="eggNOG" id="ENOG5032Y6W">
    <property type="taxonomic scope" value="Bacteria"/>
</dbReference>
<sequence>MQQVLTKITENMQIIYRKAIDADSALDNLQRSGKAKFSVIFVEDSGFTTRSKRFGPYVDELAKDITSLQIDDADIKEDIATVVKKMELLLLTIGKLKVTL</sequence>
<dbReference type="EMBL" id="CP003060">
    <property type="protein sequence ID" value="AEP30975.1"/>
    <property type="molecule type" value="Genomic_DNA"/>
</dbReference>
<dbReference type="HOGENOM" id="CLU_161186_0_0_6"/>
<gene>
    <name evidence="1" type="ordered locus">GNIT_2878</name>
</gene>
<keyword evidence="2" id="KW-1185">Reference proteome</keyword>
<dbReference type="OrthoDB" id="7067468at2"/>
<dbReference type="STRING" id="1085623.GNIT_2878"/>
<dbReference type="KEGG" id="gni:GNIT_2878"/>
<reference evidence="1 2" key="1">
    <citation type="journal article" date="2011" name="J. Bacteriol.">
        <title>Complete genome sequence of seawater bacterium Glaciecola nitratireducens FR1064T.</title>
        <authorList>
            <person name="Bian F."/>
            <person name="Qin Q.L."/>
            <person name="Xie B.B."/>
            <person name="Shu Y.L."/>
            <person name="Zhang X.Y."/>
            <person name="Yu Y."/>
            <person name="Chen B."/>
            <person name="Chen X.L."/>
            <person name="Zhou B.C."/>
            <person name="Zhang Y.Z."/>
        </authorList>
    </citation>
    <scope>NUCLEOTIDE SEQUENCE [LARGE SCALE GENOMIC DNA]</scope>
    <source>
        <strain evidence="2">JCM 12485 / KCTC 12276 / FR1064</strain>
    </source>
</reference>
<name>G4QMM3_GLANF</name>
<dbReference type="Proteomes" id="UP000009282">
    <property type="component" value="Chromosome"/>
</dbReference>
<protein>
    <submittedName>
        <fullName evidence="1">Uncharacterized protein</fullName>
    </submittedName>
</protein>
<dbReference type="AlphaFoldDB" id="G4QMM3"/>
<dbReference type="RefSeq" id="WP_014109848.1">
    <property type="nucleotide sequence ID" value="NC_016041.1"/>
</dbReference>
<proteinExistence type="predicted"/>
<accession>G4QMM3</accession>
<organism evidence="1 2">
    <name type="scientific">Glaciecola nitratireducens (strain JCM 12485 / KCTC 12276 / FR1064)</name>
    <dbReference type="NCBI Taxonomy" id="1085623"/>
    <lineage>
        <taxon>Bacteria</taxon>
        <taxon>Pseudomonadati</taxon>
        <taxon>Pseudomonadota</taxon>
        <taxon>Gammaproteobacteria</taxon>
        <taxon>Alteromonadales</taxon>
        <taxon>Alteromonadaceae</taxon>
        <taxon>Brumicola</taxon>
    </lineage>
</organism>